<evidence type="ECO:0000256" key="3">
    <source>
        <dbReference type="ARBA" id="ARBA00022729"/>
    </source>
</evidence>
<evidence type="ECO:0000256" key="5">
    <source>
        <dbReference type="ARBA" id="ARBA00023136"/>
    </source>
</evidence>
<proteinExistence type="predicted"/>
<evidence type="ECO:0000256" key="6">
    <source>
        <dbReference type="ARBA" id="ARBA00023170"/>
    </source>
</evidence>
<dbReference type="EMBL" id="JAIRAU010000027">
    <property type="protein sequence ID" value="MBZ5711564.1"/>
    <property type="molecule type" value="Genomic_DNA"/>
</dbReference>
<gene>
    <name evidence="9" type="ORF">K7C98_20175</name>
</gene>
<evidence type="ECO:0000313" key="10">
    <source>
        <dbReference type="Proteomes" id="UP001139031"/>
    </source>
</evidence>
<dbReference type="PROSITE" id="PS51534">
    <property type="entry name" value="SEFIR"/>
    <property type="match status" value="1"/>
</dbReference>
<comment type="caution">
    <text evidence="9">The sequence shown here is derived from an EMBL/GenBank/DDBJ whole genome shotgun (WGS) entry which is preliminary data.</text>
</comment>
<evidence type="ECO:0000256" key="7">
    <source>
        <dbReference type="ARBA" id="ARBA00023180"/>
    </source>
</evidence>
<name>A0ABS7TTK7_9BACT</name>
<sequence length="297" mass="33016">MQEPAPAARIFISYTHDSDEHAAKVRRLADTLRAFGLLAVLDQYESPGPSVGWPFWMERELQAANYVVCVCSATYRRRIDGLEAPEKGKGVAWEGNLIRNLLYDAKSDLRKFVPVLFDAEPDDSVPLMMKQFHRHTLPVGFPDLYRHLTGQTSPPPPVNPEIRVIQPKPAPTLDPAWNLAARIEGGAPGTTNTASPAPTKPTVTREQAKAKLLDLLVSLMSADELRRFVAYGPNGERLSRSLPGSSVSLHALATELIALLERDGQLGPELFERLRQDRPYRVKDIDPVARVWSELSP</sequence>
<dbReference type="InterPro" id="IPR013568">
    <property type="entry name" value="SEFIR_dom"/>
</dbReference>
<keyword evidence="3" id="KW-0732">Signal</keyword>
<comment type="subcellular location">
    <subcellularLocation>
        <location evidence="1">Membrane</location>
        <topology evidence="1">Single-pass type I membrane protein</topology>
    </subcellularLocation>
</comment>
<evidence type="ECO:0000259" key="8">
    <source>
        <dbReference type="PROSITE" id="PS51534"/>
    </source>
</evidence>
<dbReference type="Gene3D" id="3.40.50.11530">
    <property type="match status" value="1"/>
</dbReference>
<reference evidence="9" key="1">
    <citation type="submission" date="2021-08" db="EMBL/GenBank/DDBJ databases">
        <authorList>
            <person name="Stevens D.C."/>
        </authorList>
    </citation>
    <scope>NUCLEOTIDE SEQUENCE</scope>
    <source>
        <strain evidence="9">DSM 53165</strain>
    </source>
</reference>
<keyword evidence="7" id="KW-0325">Glycoprotein</keyword>
<accession>A0ABS7TTK7</accession>
<evidence type="ECO:0000256" key="1">
    <source>
        <dbReference type="ARBA" id="ARBA00004479"/>
    </source>
</evidence>
<evidence type="ECO:0000256" key="2">
    <source>
        <dbReference type="ARBA" id="ARBA00022692"/>
    </source>
</evidence>
<dbReference type="PANTHER" id="PTHR15583">
    <property type="entry name" value="INTERLEUKIN-17 RECEPTOR"/>
    <property type="match status" value="1"/>
</dbReference>
<dbReference type="Proteomes" id="UP001139031">
    <property type="component" value="Unassembled WGS sequence"/>
</dbReference>
<keyword evidence="6" id="KW-0675">Receptor</keyword>
<dbReference type="RefSeq" id="WP_224193327.1">
    <property type="nucleotide sequence ID" value="NZ_JAIRAU010000027.1"/>
</dbReference>
<dbReference type="Pfam" id="PF08357">
    <property type="entry name" value="SEFIR"/>
    <property type="match status" value="1"/>
</dbReference>
<organism evidence="9 10">
    <name type="scientific">Nannocystis pusilla</name>
    <dbReference type="NCBI Taxonomy" id="889268"/>
    <lineage>
        <taxon>Bacteria</taxon>
        <taxon>Pseudomonadati</taxon>
        <taxon>Myxococcota</taxon>
        <taxon>Polyangia</taxon>
        <taxon>Nannocystales</taxon>
        <taxon>Nannocystaceae</taxon>
        <taxon>Nannocystis</taxon>
    </lineage>
</organism>
<dbReference type="PANTHER" id="PTHR15583:SF7">
    <property type="entry name" value="INTERLEUKIN CYTOKINE RECEPTOR-RELATED PROTEIN 2"/>
    <property type="match status" value="1"/>
</dbReference>
<protein>
    <submittedName>
        <fullName evidence="9">TIR domain-containing protein</fullName>
    </submittedName>
</protein>
<feature type="domain" description="SEFIR" evidence="8">
    <location>
        <begin position="7"/>
        <end position="146"/>
    </location>
</feature>
<dbReference type="InterPro" id="IPR039465">
    <property type="entry name" value="IL-17_rcpt-like"/>
</dbReference>
<keyword evidence="5" id="KW-0472">Membrane</keyword>
<keyword evidence="2" id="KW-0812">Transmembrane</keyword>
<keyword evidence="4" id="KW-1133">Transmembrane helix</keyword>
<evidence type="ECO:0000313" key="9">
    <source>
        <dbReference type="EMBL" id="MBZ5711564.1"/>
    </source>
</evidence>
<evidence type="ECO:0000256" key="4">
    <source>
        <dbReference type="ARBA" id="ARBA00022989"/>
    </source>
</evidence>
<keyword evidence="10" id="KW-1185">Reference proteome</keyword>